<keyword evidence="2" id="KW-1185">Reference proteome</keyword>
<gene>
    <name evidence="1" type="ORF">G7070_11485</name>
</gene>
<proteinExistence type="predicted"/>
<dbReference type="KEGG" id="prv:G7070_11485"/>
<reference evidence="1 2" key="1">
    <citation type="submission" date="2020-03" db="EMBL/GenBank/DDBJ databases">
        <title>Propioniciclava sp. nov., isolated from Hydrophilus acuminatus.</title>
        <authorList>
            <person name="Hyun D.-W."/>
            <person name="Bae J.-W."/>
        </authorList>
    </citation>
    <scope>NUCLEOTIDE SEQUENCE [LARGE SCALE GENOMIC DNA]</scope>
    <source>
        <strain evidence="1 2">HDW11</strain>
    </source>
</reference>
<name>A0A6G7Y2B9_9ACTN</name>
<accession>A0A6G7Y2B9</accession>
<dbReference type="Proteomes" id="UP000501058">
    <property type="component" value="Chromosome"/>
</dbReference>
<evidence type="ECO:0000313" key="2">
    <source>
        <dbReference type="Proteomes" id="UP000501058"/>
    </source>
</evidence>
<sequence length="109" mass="12782">MEPVRPRPGWQTEFDAIQHSARGIDLADEQDAAARAPFTDRAEERWTWTREVPAEDFLQRYTTHSPFLVQDAQEQQRRLSGWRALLDAHAGAHVTEHYETRAWRFRLPA</sequence>
<protein>
    <submittedName>
        <fullName evidence="1">Uncharacterized protein</fullName>
    </submittedName>
</protein>
<dbReference type="AlphaFoldDB" id="A0A6G7Y2B9"/>
<evidence type="ECO:0000313" key="1">
    <source>
        <dbReference type="EMBL" id="QIK70955.1"/>
    </source>
</evidence>
<dbReference type="EMBL" id="CP049865">
    <property type="protein sequence ID" value="QIK70955.1"/>
    <property type="molecule type" value="Genomic_DNA"/>
</dbReference>
<dbReference type="RefSeq" id="WP_166230689.1">
    <property type="nucleotide sequence ID" value="NZ_CP049865.1"/>
</dbReference>
<organism evidence="1 2">
    <name type="scientific">Propioniciclava coleopterorum</name>
    <dbReference type="NCBI Taxonomy" id="2714937"/>
    <lineage>
        <taxon>Bacteria</taxon>
        <taxon>Bacillati</taxon>
        <taxon>Actinomycetota</taxon>
        <taxon>Actinomycetes</taxon>
        <taxon>Propionibacteriales</taxon>
        <taxon>Propionibacteriaceae</taxon>
        <taxon>Propioniciclava</taxon>
    </lineage>
</organism>